<keyword evidence="2" id="KW-1185">Reference proteome</keyword>
<name>A0A2P4PHD1_RHIID</name>
<gene>
    <name evidence="1" type="ORF">GLOIN_2v1672130</name>
</gene>
<evidence type="ECO:0000313" key="1">
    <source>
        <dbReference type="EMBL" id="POG64791.1"/>
    </source>
</evidence>
<dbReference type="Proteomes" id="UP000018888">
    <property type="component" value="Unassembled WGS sequence"/>
</dbReference>
<accession>A0A2P4PHD1</accession>
<dbReference type="EMBL" id="AUPC02000231">
    <property type="protein sequence ID" value="POG64791.1"/>
    <property type="molecule type" value="Genomic_DNA"/>
</dbReference>
<reference evidence="1 2" key="1">
    <citation type="journal article" date="2013" name="Proc. Natl. Acad. Sci. U.S.A.">
        <title>Genome of an arbuscular mycorrhizal fungus provides insight into the oldest plant symbiosis.</title>
        <authorList>
            <person name="Tisserant E."/>
            <person name="Malbreil M."/>
            <person name="Kuo A."/>
            <person name="Kohler A."/>
            <person name="Symeonidi A."/>
            <person name="Balestrini R."/>
            <person name="Charron P."/>
            <person name="Duensing N."/>
            <person name="Frei Dit Frey N."/>
            <person name="Gianinazzi-Pearson V."/>
            <person name="Gilbert L.B."/>
            <person name="Handa Y."/>
            <person name="Herr J.R."/>
            <person name="Hijri M."/>
            <person name="Koul R."/>
            <person name="Kawaguchi M."/>
            <person name="Krajinski F."/>
            <person name="Lammers P.J."/>
            <person name="Masclaux F.G."/>
            <person name="Murat C."/>
            <person name="Morin E."/>
            <person name="Ndikumana S."/>
            <person name="Pagni M."/>
            <person name="Petitpierre D."/>
            <person name="Requena N."/>
            <person name="Rosikiewicz P."/>
            <person name="Riley R."/>
            <person name="Saito K."/>
            <person name="San Clemente H."/>
            <person name="Shapiro H."/>
            <person name="van Tuinen D."/>
            <person name="Becard G."/>
            <person name="Bonfante P."/>
            <person name="Paszkowski U."/>
            <person name="Shachar-Hill Y.Y."/>
            <person name="Tuskan G.A."/>
            <person name="Young P.W."/>
            <person name="Sanders I.R."/>
            <person name="Henrissat B."/>
            <person name="Rensing S.A."/>
            <person name="Grigoriev I.V."/>
            <person name="Corradi N."/>
            <person name="Roux C."/>
            <person name="Martin F."/>
        </authorList>
    </citation>
    <scope>NUCLEOTIDE SEQUENCE [LARGE SCALE GENOMIC DNA]</scope>
    <source>
        <strain evidence="1 2">DAOM 197198</strain>
    </source>
</reference>
<proteinExistence type="predicted"/>
<dbReference type="AlphaFoldDB" id="A0A2P4PHD1"/>
<evidence type="ECO:0000313" key="2">
    <source>
        <dbReference type="Proteomes" id="UP000018888"/>
    </source>
</evidence>
<sequence length="51" mass="6226">MASNIFSNSHKYIYFWKYFKNDYTIFCFYVYSNNCICTFITYDGTNFIAQN</sequence>
<protein>
    <submittedName>
        <fullName evidence="1">Uncharacterized protein</fullName>
    </submittedName>
</protein>
<comment type="caution">
    <text evidence="1">The sequence shown here is derived from an EMBL/GenBank/DDBJ whole genome shotgun (WGS) entry which is preliminary data.</text>
</comment>
<reference evidence="1 2" key="2">
    <citation type="journal article" date="2018" name="New Phytol.">
        <title>High intraspecific genome diversity in the model arbuscular mycorrhizal symbiont Rhizophagus irregularis.</title>
        <authorList>
            <person name="Chen E.C.H."/>
            <person name="Morin E."/>
            <person name="Beaudet D."/>
            <person name="Noel J."/>
            <person name="Yildirir G."/>
            <person name="Ndikumana S."/>
            <person name="Charron P."/>
            <person name="St-Onge C."/>
            <person name="Giorgi J."/>
            <person name="Kruger M."/>
            <person name="Marton T."/>
            <person name="Ropars J."/>
            <person name="Grigoriev I.V."/>
            <person name="Hainaut M."/>
            <person name="Henrissat B."/>
            <person name="Roux C."/>
            <person name="Martin F."/>
            <person name="Corradi N."/>
        </authorList>
    </citation>
    <scope>NUCLEOTIDE SEQUENCE [LARGE SCALE GENOMIC DNA]</scope>
    <source>
        <strain evidence="1 2">DAOM 197198</strain>
    </source>
</reference>
<organism evidence="1 2">
    <name type="scientific">Rhizophagus irregularis (strain DAOM 181602 / DAOM 197198 / MUCL 43194)</name>
    <name type="common">Arbuscular mycorrhizal fungus</name>
    <name type="synonym">Glomus intraradices</name>
    <dbReference type="NCBI Taxonomy" id="747089"/>
    <lineage>
        <taxon>Eukaryota</taxon>
        <taxon>Fungi</taxon>
        <taxon>Fungi incertae sedis</taxon>
        <taxon>Mucoromycota</taxon>
        <taxon>Glomeromycotina</taxon>
        <taxon>Glomeromycetes</taxon>
        <taxon>Glomerales</taxon>
        <taxon>Glomeraceae</taxon>
        <taxon>Rhizophagus</taxon>
    </lineage>
</organism>